<dbReference type="Gene3D" id="3.20.20.140">
    <property type="entry name" value="Metal-dependent hydrolases"/>
    <property type="match status" value="2"/>
</dbReference>
<gene>
    <name evidence="2" type="ORF">SAMN04488529_11725</name>
</gene>
<sequence length="541" mass="60518">MLDIIIKNGCIVDGTGNPSYKKDLGIKDGKILKIENNIEEEALEIIDAKGLVVSPGFIDVHSHNDLVPFMDDNIKKLKLMQGVTTELVGQCGLGVIPCIEEENDIWKNYIRGVVGDPGLKWNFPNVDKYIDQITSKGLKNNVSILISHGAIRTSVMEFENRIATKEEVNAMCIIADNAMKSGAFGMSIGLQYIPGIFSGKEELIEICKVIAKYDGIVMVHLRNHDDTITNALDEMIYIAQHSKVRLHISHLRSYNSKELGCDAKSLMGYIDKAVNKGIKITFDEHLYLSGSTLMTQLLPPWITAGGSYEMTKRLENKETLLKLKEELASYKTHYAGWDNYSLITGWDNILITSVKRDENLKYLGKTIGNIAKELGMDELDFALKLLIKEKFGVAIVTLNVFSEEDTIKLIQHPLQMVGSDSIPAGNPHPRLYGNYPLFIGKFVRDKKVLSLEEAVYKISYLPAKTLGLRDVGEIELGKTADIVLFDLNKVKGFENYFEPTKAPVGVKYVILNGKIAVRDSVVCNDCYGKAYRRSFLEMEAY</sequence>
<feature type="domain" description="Amidohydrolase 3" evidence="1">
    <location>
        <begin position="408"/>
        <end position="516"/>
    </location>
</feature>
<dbReference type="STRING" id="94869.SAMN04488529_11725"/>
<dbReference type="GO" id="GO:0016810">
    <property type="term" value="F:hydrolase activity, acting on carbon-nitrogen (but not peptide) bonds"/>
    <property type="evidence" value="ECO:0007669"/>
    <property type="project" value="InterPro"/>
</dbReference>
<name>A0A1H0VJI5_9CLOT</name>
<evidence type="ECO:0000313" key="2">
    <source>
        <dbReference type="EMBL" id="SDP78610.1"/>
    </source>
</evidence>
<organism evidence="2 3">
    <name type="scientific">Clostridium gasigenes</name>
    <dbReference type="NCBI Taxonomy" id="94869"/>
    <lineage>
        <taxon>Bacteria</taxon>
        <taxon>Bacillati</taxon>
        <taxon>Bacillota</taxon>
        <taxon>Clostridia</taxon>
        <taxon>Eubacteriales</taxon>
        <taxon>Clostridiaceae</taxon>
        <taxon>Clostridium</taxon>
    </lineage>
</organism>
<dbReference type="PANTHER" id="PTHR11647:SF1">
    <property type="entry name" value="COLLAPSIN RESPONSE MEDIATOR PROTEIN"/>
    <property type="match status" value="1"/>
</dbReference>
<protein>
    <submittedName>
        <fullName evidence="2">N-acyl-D-amino-acid deacylase</fullName>
    </submittedName>
</protein>
<dbReference type="EMBL" id="FNJM01000017">
    <property type="protein sequence ID" value="SDP78610.1"/>
    <property type="molecule type" value="Genomic_DNA"/>
</dbReference>
<dbReference type="InterPro" id="IPR011059">
    <property type="entry name" value="Metal-dep_hydrolase_composite"/>
</dbReference>
<keyword evidence="3" id="KW-1185">Reference proteome</keyword>
<dbReference type="InterPro" id="IPR050378">
    <property type="entry name" value="Metallo-dep_Hydrolases_sf"/>
</dbReference>
<dbReference type="PANTHER" id="PTHR11647">
    <property type="entry name" value="HYDRANTOINASE/DIHYDROPYRIMIDINASE FAMILY MEMBER"/>
    <property type="match status" value="1"/>
</dbReference>
<dbReference type="Pfam" id="PF07969">
    <property type="entry name" value="Amidohydro_3"/>
    <property type="match status" value="2"/>
</dbReference>
<dbReference type="CDD" id="cd01297">
    <property type="entry name" value="D-aminoacylase"/>
    <property type="match status" value="1"/>
</dbReference>
<proteinExistence type="predicted"/>
<dbReference type="AlphaFoldDB" id="A0A1H0VJI5"/>
<dbReference type="Gene3D" id="2.30.40.10">
    <property type="entry name" value="Urease, subunit C, domain 1"/>
    <property type="match status" value="1"/>
</dbReference>
<reference evidence="2 3" key="1">
    <citation type="submission" date="2016-10" db="EMBL/GenBank/DDBJ databases">
        <authorList>
            <person name="de Groot N.N."/>
        </authorList>
    </citation>
    <scope>NUCLEOTIDE SEQUENCE [LARGE SCALE GENOMIC DNA]</scope>
    <source>
        <strain evidence="2 3">DSM 12272</strain>
    </source>
</reference>
<evidence type="ECO:0000259" key="1">
    <source>
        <dbReference type="Pfam" id="PF07969"/>
    </source>
</evidence>
<accession>A0A1H0VJI5</accession>
<dbReference type="Proteomes" id="UP000198597">
    <property type="component" value="Unassembled WGS sequence"/>
</dbReference>
<dbReference type="SUPFAM" id="SSF51556">
    <property type="entry name" value="Metallo-dependent hydrolases"/>
    <property type="match status" value="1"/>
</dbReference>
<dbReference type="RefSeq" id="WP_089972776.1">
    <property type="nucleotide sequence ID" value="NZ_FNJM01000017.1"/>
</dbReference>
<dbReference type="InterPro" id="IPR032466">
    <property type="entry name" value="Metal_Hydrolase"/>
</dbReference>
<dbReference type="InterPro" id="IPR013108">
    <property type="entry name" value="Amidohydro_3"/>
</dbReference>
<evidence type="ECO:0000313" key="3">
    <source>
        <dbReference type="Proteomes" id="UP000198597"/>
    </source>
</evidence>
<dbReference type="SUPFAM" id="SSF51338">
    <property type="entry name" value="Composite domain of metallo-dependent hydrolases"/>
    <property type="match status" value="1"/>
</dbReference>
<feature type="domain" description="Amidohydrolase 3" evidence="1">
    <location>
        <begin position="44"/>
        <end position="215"/>
    </location>
</feature>
<dbReference type="OrthoDB" id="9775607at2"/>